<dbReference type="VEuPathDB" id="VectorBase:RPRC008600"/>
<proteinExistence type="predicted"/>
<dbReference type="Proteomes" id="UP000015103">
    <property type="component" value="Unassembled WGS sequence"/>
</dbReference>
<name>T1HX30_RHOPR</name>
<keyword evidence="2" id="KW-1185">Reference proteome</keyword>
<organism evidence="1 2">
    <name type="scientific">Rhodnius prolixus</name>
    <name type="common">Triatomid bug</name>
    <dbReference type="NCBI Taxonomy" id="13249"/>
    <lineage>
        <taxon>Eukaryota</taxon>
        <taxon>Metazoa</taxon>
        <taxon>Ecdysozoa</taxon>
        <taxon>Arthropoda</taxon>
        <taxon>Hexapoda</taxon>
        <taxon>Insecta</taxon>
        <taxon>Pterygota</taxon>
        <taxon>Neoptera</taxon>
        <taxon>Paraneoptera</taxon>
        <taxon>Hemiptera</taxon>
        <taxon>Heteroptera</taxon>
        <taxon>Panheteroptera</taxon>
        <taxon>Cimicomorpha</taxon>
        <taxon>Reduviidae</taxon>
        <taxon>Triatominae</taxon>
        <taxon>Rhodnius</taxon>
    </lineage>
</organism>
<accession>T1HX30</accession>
<evidence type="ECO:0000313" key="1">
    <source>
        <dbReference type="EnsemblMetazoa" id="RPRC008600-PA"/>
    </source>
</evidence>
<dbReference type="HOGENOM" id="CLU_1857753_0_0_1"/>
<dbReference type="EnsemblMetazoa" id="RPRC008600-RA">
    <property type="protein sequence ID" value="RPRC008600-PA"/>
    <property type="gene ID" value="RPRC008600"/>
</dbReference>
<dbReference type="InParanoid" id="T1HX30"/>
<sequence>MEITSIKNSLYFKVKSDKQIQKQTCRVLPKRCVRIAYPDNKKQLSTLLQRDCEETEEKEIYAEEDDRLPDVMKEFCIYATYATIFRYNWEPTYWMFEDPEDPYHDSYATRKKIGSHWQYNFPTNLAYDLHILANFFMC</sequence>
<reference evidence="1" key="1">
    <citation type="submission" date="2015-05" db="UniProtKB">
        <authorList>
            <consortium name="EnsemblMetazoa"/>
        </authorList>
    </citation>
    <scope>IDENTIFICATION</scope>
</reference>
<evidence type="ECO:0000313" key="2">
    <source>
        <dbReference type="Proteomes" id="UP000015103"/>
    </source>
</evidence>
<protein>
    <submittedName>
        <fullName evidence="1">Uncharacterized protein</fullName>
    </submittedName>
</protein>
<dbReference type="EMBL" id="ACPB03015178">
    <property type="status" value="NOT_ANNOTATED_CDS"/>
    <property type="molecule type" value="Genomic_DNA"/>
</dbReference>
<dbReference type="AlphaFoldDB" id="T1HX30"/>